<feature type="transmembrane region" description="Helical" evidence="1">
    <location>
        <begin position="56"/>
        <end position="74"/>
    </location>
</feature>
<reference evidence="2 3" key="1">
    <citation type="journal article" date="2015" name="Fungal Genet. Biol.">
        <title>Evolution of novel wood decay mechanisms in Agaricales revealed by the genome sequences of Fistulina hepatica and Cylindrobasidium torrendii.</title>
        <authorList>
            <person name="Floudas D."/>
            <person name="Held B.W."/>
            <person name="Riley R."/>
            <person name="Nagy L.G."/>
            <person name="Koehler G."/>
            <person name="Ransdell A.S."/>
            <person name="Younus H."/>
            <person name="Chow J."/>
            <person name="Chiniquy J."/>
            <person name="Lipzen A."/>
            <person name="Tritt A."/>
            <person name="Sun H."/>
            <person name="Haridas S."/>
            <person name="LaButti K."/>
            <person name="Ohm R.A."/>
            <person name="Kues U."/>
            <person name="Blanchette R.A."/>
            <person name="Grigoriev I.V."/>
            <person name="Minto R.E."/>
            <person name="Hibbett D.S."/>
        </authorList>
    </citation>
    <scope>NUCLEOTIDE SEQUENCE [LARGE SCALE GENOMIC DNA]</scope>
    <source>
        <strain evidence="2 3">ATCC 64428</strain>
    </source>
</reference>
<dbReference type="GO" id="GO:0005796">
    <property type="term" value="C:Golgi lumen"/>
    <property type="evidence" value="ECO:0007669"/>
    <property type="project" value="TreeGrafter"/>
</dbReference>
<dbReference type="Gene3D" id="3.40.30.10">
    <property type="entry name" value="Glutaredoxin"/>
    <property type="match status" value="1"/>
</dbReference>
<accession>A0A0D7ACB2</accession>
<name>A0A0D7ACB2_9AGAR</name>
<dbReference type="PANTHER" id="PTHR45694:SF5">
    <property type="entry name" value="GLUTAREDOXIN 2"/>
    <property type="match status" value="1"/>
</dbReference>
<proteinExistence type="predicted"/>
<dbReference type="GO" id="GO:0034599">
    <property type="term" value="P:cellular response to oxidative stress"/>
    <property type="evidence" value="ECO:0007669"/>
    <property type="project" value="TreeGrafter"/>
</dbReference>
<keyword evidence="1" id="KW-0472">Membrane</keyword>
<dbReference type="GO" id="GO:0000324">
    <property type="term" value="C:fungal-type vacuole"/>
    <property type="evidence" value="ECO:0007669"/>
    <property type="project" value="TreeGrafter"/>
</dbReference>
<dbReference type="GO" id="GO:0005801">
    <property type="term" value="C:cis-Golgi network"/>
    <property type="evidence" value="ECO:0007669"/>
    <property type="project" value="TreeGrafter"/>
</dbReference>
<protein>
    <submittedName>
        <fullName evidence="2">Uncharacterized protein</fullName>
    </submittedName>
</protein>
<keyword evidence="1" id="KW-0812">Transmembrane</keyword>
<dbReference type="InterPro" id="IPR036249">
    <property type="entry name" value="Thioredoxin-like_sf"/>
</dbReference>
<evidence type="ECO:0000256" key="1">
    <source>
        <dbReference type="SAM" id="Phobius"/>
    </source>
</evidence>
<keyword evidence="3" id="KW-1185">Reference proteome</keyword>
<evidence type="ECO:0000313" key="2">
    <source>
        <dbReference type="EMBL" id="KIY48049.1"/>
    </source>
</evidence>
<keyword evidence="1" id="KW-1133">Transmembrane helix</keyword>
<dbReference type="PANTHER" id="PTHR45694">
    <property type="entry name" value="GLUTAREDOXIN 2"/>
    <property type="match status" value="1"/>
</dbReference>
<dbReference type="AlphaFoldDB" id="A0A0D7ACB2"/>
<organism evidence="2 3">
    <name type="scientific">Fistulina hepatica ATCC 64428</name>
    <dbReference type="NCBI Taxonomy" id="1128425"/>
    <lineage>
        <taxon>Eukaryota</taxon>
        <taxon>Fungi</taxon>
        <taxon>Dikarya</taxon>
        <taxon>Basidiomycota</taxon>
        <taxon>Agaricomycotina</taxon>
        <taxon>Agaricomycetes</taxon>
        <taxon>Agaricomycetidae</taxon>
        <taxon>Agaricales</taxon>
        <taxon>Fistulinaceae</taxon>
        <taxon>Fistulina</taxon>
    </lineage>
</organism>
<gene>
    <name evidence="2" type="ORF">FISHEDRAFT_59248</name>
</gene>
<dbReference type="OrthoDB" id="423313at2759"/>
<sequence>MSTLPYLTISRSNGRWPGTYDPASSLTPKKQAVFHFDKQSSLPPFLHPLRKSRHRTTILALIVLSLFSFLFFVHRSTSSANAAMRRSAPPPRQFAVAFDAIRTANVLGHAQAKPAPQQESFTLNLTPEEELAAVVQFIAVSNNALPDWIDPTVPIDPDVVLAFDTRSPNAANEIRSMMEEVWVHNPVVVFTKLLGAPARELKTILKNMQMNPEPVIINVDARSDGDVLLPLVNRVTGNAELPMLLIRGKTVGALEEIKQLDESGELRKMVTAVGVQLDQRRKKH</sequence>
<dbReference type="GO" id="GO:0015038">
    <property type="term" value="F:glutathione disulfide oxidoreductase activity"/>
    <property type="evidence" value="ECO:0007669"/>
    <property type="project" value="TreeGrafter"/>
</dbReference>
<dbReference type="Proteomes" id="UP000054144">
    <property type="component" value="Unassembled WGS sequence"/>
</dbReference>
<dbReference type="PROSITE" id="PS51354">
    <property type="entry name" value="GLUTAREDOXIN_2"/>
    <property type="match status" value="1"/>
</dbReference>
<dbReference type="EMBL" id="KN881858">
    <property type="protein sequence ID" value="KIY48049.1"/>
    <property type="molecule type" value="Genomic_DNA"/>
</dbReference>
<dbReference type="SUPFAM" id="SSF52833">
    <property type="entry name" value="Thioredoxin-like"/>
    <property type="match status" value="1"/>
</dbReference>
<evidence type="ECO:0000313" key="3">
    <source>
        <dbReference type="Proteomes" id="UP000054144"/>
    </source>
</evidence>